<reference evidence="1" key="1">
    <citation type="submission" date="2025-08" db="UniProtKB">
        <authorList>
            <consortium name="RefSeq"/>
        </authorList>
    </citation>
    <scope>IDENTIFICATION</scope>
</reference>
<sequence length="159" mass="18802">MNKSLDFLSMIEDCGLTDLGYYGPRHTRSNRRGPCSIVWKRLDRGLVNDNWLTFFPGTTITHLASAGSDHSPLLMEMHVRQETTRRYFKFLNYWFENDTCMPLILRVWSMNVNGRAMWIFHQKLKAVTKALSLWSKEQYGDIFQNPEEFEQKVKESEEK</sequence>
<dbReference type="PANTHER" id="PTHR33710">
    <property type="entry name" value="BNAC02G09200D PROTEIN"/>
    <property type="match status" value="1"/>
</dbReference>
<name>A0A1S4DKR6_TOBAC</name>
<dbReference type="PANTHER" id="PTHR33710:SF54">
    <property type="entry name" value="NON-LTR RETROELEMENT REVERSE TRANSCRIPTASE"/>
    <property type="match status" value="1"/>
</dbReference>
<dbReference type="SUPFAM" id="SSF56219">
    <property type="entry name" value="DNase I-like"/>
    <property type="match status" value="1"/>
</dbReference>
<evidence type="ECO:0008006" key="2">
    <source>
        <dbReference type="Google" id="ProtNLM"/>
    </source>
</evidence>
<dbReference type="OrthoDB" id="1935089at2759"/>
<organism evidence="1">
    <name type="scientific">Nicotiana tabacum</name>
    <name type="common">Common tobacco</name>
    <dbReference type="NCBI Taxonomy" id="4097"/>
    <lineage>
        <taxon>Eukaryota</taxon>
        <taxon>Viridiplantae</taxon>
        <taxon>Streptophyta</taxon>
        <taxon>Embryophyta</taxon>
        <taxon>Tracheophyta</taxon>
        <taxon>Spermatophyta</taxon>
        <taxon>Magnoliopsida</taxon>
        <taxon>eudicotyledons</taxon>
        <taxon>Gunneridae</taxon>
        <taxon>Pentapetalae</taxon>
        <taxon>asterids</taxon>
        <taxon>lamiids</taxon>
        <taxon>Solanales</taxon>
        <taxon>Solanaceae</taxon>
        <taxon>Nicotianoideae</taxon>
        <taxon>Nicotianeae</taxon>
        <taxon>Nicotiana</taxon>
    </lineage>
</organism>
<dbReference type="PaxDb" id="4097-A0A1S4DKR6"/>
<protein>
    <recommendedName>
        <fullName evidence="2">Craniofacial development protein 2-like</fullName>
    </recommendedName>
</protein>
<dbReference type="OMA" id="TELMIFW"/>
<proteinExistence type="predicted"/>
<evidence type="ECO:0000313" key="1">
    <source>
        <dbReference type="RefSeq" id="XP_016513972.1"/>
    </source>
</evidence>
<gene>
    <name evidence="1" type="primary">LOC107830829</name>
</gene>
<dbReference type="InterPro" id="IPR036691">
    <property type="entry name" value="Endo/exonu/phosph_ase_sf"/>
</dbReference>
<dbReference type="RefSeq" id="XP_016513972.1">
    <property type="nucleotide sequence ID" value="XM_016658486.1"/>
</dbReference>
<dbReference type="Gene3D" id="3.60.10.10">
    <property type="entry name" value="Endonuclease/exonuclease/phosphatase"/>
    <property type="match status" value="1"/>
</dbReference>
<dbReference type="KEGG" id="nta:107830829"/>
<accession>A0A1S4DKR6</accession>
<dbReference type="AlphaFoldDB" id="A0A1S4DKR6"/>